<feature type="transmembrane region" description="Helical" evidence="1">
    <location>
        <begin position="303"/>
        <end position="322"/>
    </location>
</feature>
<keyword evidence="1" id="KW-0472">Membrane</keyword>
<feature type="transmembrane region" description="Helical" evidence="1">
    <location>
        <begin position="40"/>
        <end position="60"/>
    </location>
</feature>
<evidence type="ECO:0000313" key="3">
    <source>
        <dbReference type="Proteomes" id="UP000515743"/>
    </source>
</evidence>
<name>A0A7G7CP60_9CORY</name>
<feature type="transmembrane region" description="Helical" evidence="1">
    <location>
        <begin position="121"/>
        <end position="140"/>
    </location>
</feature>
<dbReference type="EMBL" id="CP059404">
    <property type="protein sequence ID" value="QNE89376.1"/>
    <property type="molecule type" value="Genomic_DNA"/>
</dbReference>
<reference evidence="2 3" key="1">
    <citation type="submission" date="2020-07" db="EMBL/GenBank/DDBJ databases">
        <title>Complete genome and description of Corynebacterium incognita strain Marseille-Q3630 sp. nov.</title>
        <authorList>
            <person name="Boxberger M."/>
        </authorList>
    </citation>
    <scope>NUCLEOTIDE SEQUENCE [LARGE SCALE GENOMIC DNA]</scope>
    <source>
        <strain evidence="2 3">Marseille-Q3630</strain>
    </source>
</reference>
<sequence>MKVVENNSRVPRFAFLVAAGVGLVAGLVAALGLLDVAPVPARLAADHGPLMVFGFVGGAIGLERTVAVRASWAWAGPVFHVLGVLTLLAGAPTTAPAFFFALSFVVLGAIYTTIYRRQATLSILVQATGVVGGVSAAVLWGVGFSFATAMPLAVLYVVATIIGERMELARLTVAGSSAEVHITVAVYALALAALVFLESPAIGYVLMGVALLAVAVVTARVDVARRLVHSSGLPRYSAACMLAGYLWLVLAGVVWVAFGHAAGGLTYDVAVHAVFVGFVMSMIFAHAPIIVTSVLRVKVPYHPALYVPLVLLQASLVVRFIGDARGAIMGWQAGGIVGVVAIICFLATASTLGIRHARKEA</sequence>
<evidence type="ECO:0000256" key="1">
    <source>
        <dbReference type="SAM" id="Phobius"/>
    </source>
</evidence>
<feature type="transmembrane region" description="Helical" evidence="1">
    <location>
        <begin position="72"/>
        <end position="91"/>
    </location>
</feature>
<organism evidence="2 3">
    <name type="scientific">Corynebacterium incognita</name>
    <dbReference type="NCBI Taxonomy" id="2754725"/>
    <lineage>
        <taxon>Bacteria</taxon>
        <taxon>Bacillati</taxon>
        <taxon>Actinomycetota</taxon>
        <taxon>Actinomycetes</taxon>
        <taxon>Mycobacteriales</taxon>
        <taxon>Corynebacteriaceae</taxon>
        <taxon>Corynebacterium</taxon>
    </lineage>
</organism>
<feature type="transmembrane region" description="Helical" evidence="1">
    <location>
        <begin position="97"/>
        <end position="114"/>
    </location>
</feature>
<keyword evidence="1" id="KW-0812">Transmembrane</keyword>
<accession>A0A7G7CP60</accession>
<feature type="transmembrane region" description="Helical" evidence="1">
    <location>
        <begin position="270"/>
        <end position="291"/>
    </location>
</feature>
<keyword evidence="1" id="KW-1133">Transmembrane helix</keyword>
<feature type="transmembrane region" description="Helical" evidence="1">
    <location>
        <begin position="328"/>
        <end position="349"/>
    </location>
</feature>
<dbReference type="AlphaFoldDB" id="A0A7G7CP60"/>
<proteinExistence type="predicted"/>
<protein>
    <submittedName>
        <fullName evidence="2">Uncharacterized protein</fullName>
    </submittedName>
</protein>
<feature type="transmembrane region" description="Helical" evidence="1">
    <location>
        <begin position="202"/>
        <end position="224"/>
    </location>
</feature>
<dbReference type="Proteomes" id="UP000515743">
    <property type="component" value="Chromosome"/>
</dbReference>
<evidence type="ECO:0000313" key="2">
    <source>
        <dbReference type="EMBL" id="QNE89376.1"/>
    </source>
</evidence>
<gene>
    <name evidence="2" type="ORF">H0194_10135</name>
</gene>
<feature type="transmembrane region" description="Helical" evidence="1">
    <location>
        <begin position="12"/>
        <end position="34"/>
    </location>
</feature>
<keyword evidence="3" id="KW-1185">Reference proteome</keyword>
<feature type="transmembrane region" description="Helical" evidence="1">
    <location>
        <begin position="146"/>
        <end position="166"/>
    </location>
</feature>
<feature type="transmembrane region" description="Helical" evidence="1">
    <location>
        <begin position="236"/>
        <end position="258"/>
    </location>
</feature>
<dbReference type="KEGG" id="cik:H0194_10135"/>
<feature type="transmembrane region" description="Helical" evidence="1">
    <location>
        <begin position="178"/>
        <end position="196"/>
    </location>
</feature>